<keyword evidence="9" id="KW-1185">Reference proteome</keyword>
<proteinExistence type="inferred from homology"/>
<keyword evidence="6 7" id="KW-0472">Membrane</keyword>
<evidence type="ECO:0000313" key="8">
    <source>
        <dbReference type="EMBL" id="UUR06966.1"/>
    </source>
</evidence>
<keyword evidence="4 7" id="KW-0812">Transmembrane</keyword>
<dbReference type="InterPro" id="IPR050833">
    <property type="entry name" value="Poly_Biosynth_Transport"/>
</dbReference>
<feature type="transmembrane region" description="Helical" evidence="7">
    <location>
        <begin position="290"/>
        <end position="314"/>
    </location>
</feature>
<protein>
    <submittedName>
        <fullName evidence="8">Oligosaccharide flippase family protein</fullName>
    </submittedName>
</protein>
<evidence type="ECO:0000313" key="9">
    <source>
        <dbReference type="Proteomes" id="UP000831921"/>
    </source>
</evidence>
<gene>
    <name evidence="8" type="ORF">M1K48_08345</name>
</gene>
<organism evidence="8 9">
    <name type="scientific">Sphingomonas glaciei</name>
    <dbReference type="NCBI Taxonomy" id="2938948"/>
    <lineage>
        <taxon>Bacteria</taxon>
        <taxon>Pseudomonadati</taxon>
        <taxon>Pseudomonadota</taxon>
        <taxon>Alphaproteobacteria</taxon>
        <taxon>Sphingomonadales</taxon>
        <taxon>Sphingomonadaceae</taxon>
        <taxon>Sphingomonas</taxon>
    </lineage>
</organism>
<dbReference type="Proteomes" id="UP000831921">
    <property type="component" value="Chromosome"/>
</dbReference>
<evidence type="ECO:0000256" key="1">
    <source>
        <dbReference type="ARBA" id="ARBA00004651"/>
    </source>
</evidence>
<feature type="transmembrane region" description="Helical" evidence="7">
    <location>
        <begin position="443"/>
        <end position="460"/>
    </location>
</feature>
<feature type="transmembrane region" description="Helical" evidence="7">
    <location>
        <begin position="413"/>
        <end position="436"/>
    </location>
</feature>
<keyword evidence="3" id="KW-1003">Cell membrane</keyword>
<dbReference type="PANTHER" id="PTHR30250">
    <property type="entry name" value="PST FAMILY PREDICTED COLANIC ACID TRANSPORTER"/>
    <property type="match status" value="1"/>
</dbReference>
<comment type="similarity">
    <text evidence="2">Belongs to the polysaccharide synthase family.</text>
</comment>
<evidence type="ECO:0000256" key="7">
    <source>
        <dbReference type="SAM" id="Phobius"/>
    </source>
</evidence>
<accession>A0ABY5MSR7</accession>
<reference evidence="8 9" key="1">
    <citation type="submission" date="2022-05" db="EMBL/GenBank/DDBJ databases">
        <title>S8-45 Sphingomonas ultraviolaceadurans.</title>
        <authorList>
            <person name="Liu Y."/>
        </authorList>
    </citation>
    <scope>NUCLEOTIDE SEQUENCE [LARGE SCALE GENOMIC DNA]</scope>
    <source>
        <strain evidence="8 9">S8-45</strain>
    </source>
</reference>
<feature type="transmembrane region" description="Helical" evidence="7">
    <location>
        <begin position="41"/>
        <end position="62"/>
    </location>
</feature>
<evidence type="ECO:0000256" key="6">
    <source>
        <dbReference type="ARBA" id="ARBA00023136"/>
    </source>
</evidence>
<dbReference type="Pfam" id="PF13440">
    <property type="entry name" value="Polysacc_synt_3"/>
    <property type="match status" value="1"/>
</dbReference>
<feature type="transmembrane region" description="Helical" evidence="7">
    <location>
        <begin position="320"/>
        <end position="342"/>
    </location>
</feature>
<feature type="transmembrane region" description="Helical" evidence="7">
    <location>
        <begin position="12"/>
        <end position="35"/>
    </location>
</feature>
<feature type="transmembrane region" description="Helical" evidence="7">
    <location>
        <begin position="363"/>
        <end position="393"/>
    </location>
</feature>
<comment type="subcellular location">
    <subcellularLocation>
        <location evidence="1">Cell membrane</location>
        <topology evidence="1">Multi-pass membrane protein</topology>
    </subcellularLocation>
</comment>
<evidence type="ECO:0000256" key="4">
    <source>
        <dbReference type="ARBA" id="ARBA00022692"/>
    </source>
</evidence>
<feature type="transmembrane region" description="Helical" evidence="7">
    <location>
        <begin position="173"/>
        <end position="192"/>
    </location>
</feature>
<sequence>MLSDMSVRRSLLWTYGAHLTSFLITFFSSVIVARLVSPRDFGIYAMAVAATTIMNVFMQLGLAKYIMREAELSRDLLRSLFTVNFFMTLLYCLAILVGSAVARFFANSEEVANFLLVFAIFPILAMMEFIPSALAAREMRFGLISALAILRVIVLAGSTIALALFGFAYMSFAWAQVITFGVTAIAFNIAIWRPDVWKLRFVGIRNIAKFGLEMIGIGGITQLNTRLGEMTMGSLLGLGTLGVYTRAAGLPATIYSNVFGAGSNVVFSRLSNDLREVGTFHETYLRFMRLLLGVLWPMMVGIAVLAEPIIATLYGHQWQAAAVPLSLLTIAAAITVAIGMTAEIHILRHRTKQQVRIETWRAIFGYTAFAAGATLSLTLAAVAKVAEALFAYFLYRRPMIEMVGGPPGALRRIYLEALLITSVAVLPAFVLMVWFGFSPATPLLLLAGTIFLGVICWALLLMRLRHPLYQECARLLRPSH</sequence>
<evidence type="ECO:0000256" key="2">
    <source>
        <dbReference type="ARBA" id="ARBA00007430"/>
    </source>
</evidence>
<name>A0ABY5MSR7_9SPHN</name>
<dbReference type="EMBL" id="CP097253">
    <property type="protein sequence ID" value="UUR06966.1"/>
    <property type="molecule type" value="Genomic_DNA"/>
</dbReference>
<feature type="transmembrane region" description="Helical" evidence="7">
    <location>
        <begin position="111"/>
        <end position="130"/>
    </location>
</feature>
<dbReference type="RefSeq" id="WP_249454321.1">
    <property type="nucleotide sequence ID" value="NZ_CP097253.1"/>
</dbReference>
<feature type="transmembrane region" description="Helical" evidence="7">
    <location>
        <begin position="142"/>
        <end position="167"/>
    </location>
</feature>
<feature type="transmembrane region" description="Helical" evidence="7">
    <location>
        <begin position="83"/>
        <end position="105"/>
    </location>
</feature>
<evidence type="ECO:0000256" key="5">
    <source>
        <dbReference type="ARBA" id="ARBA00022989"/>
    </source>
</evidence>
<keyword evidence="5 7" id="KW-1133">Transmembrane helix</keyword>
<dbReference type="PANTHER" id="PTHR30250:SF10">
    <property type="entry name" value="LIPOPOLYSACCHARIDE BIOSYNTHESIS PROTEIN WZXC"/>
    <property type="match status" value="1"/>
</dbReference>
<evidence type="ECO:0000256" key="3">
    <source>
        <dbReference type="ARBA" id="ARBA00022475"/>
    </source>
</evidence>